<evidence type="ECO:0000259" key="1">
    <source>
        <dbReference type="Pfam" id="PF10026"/>
    </source>
</evidence>
<dbReference type="Pfam" id="PF10026">
    <property type="entry name" value="DUF2268"/>
    <property type="match status" value="1"/>
</dbReference>
<evidence type="ECO:0000313" key="3">
    <source>
        <dbReference type="Proteomes" id="UP000640786"/>
    </source>
</evidence>
<evidence type="ECO:0000313" key="2">
    <source>
        <dbReference type="EMBL" id="MBD7945595.1"/>
    </source>
</evidence>
<protein>
    <recommendedName>
        <fullName evidence="1">DUF2268 domain-containing protein</fullName>
    </recommendedName>
</protein>
<dbReference type="InterPro" id="IPR018728">
    <property type="entry name" value="DUF2268"/>
</dbReference>
<dbReference type="RefSeq" id="WP_144539085.1">
    <property type="nucleotide sequence ID" value="NZ_JACSQO010000009.1"/>
</dbReference>
<comment type="caution">
    <text evidence="2">The sequence shown here is derived from an EMBL/GenBank/DDBJ whole genome shotgun (WGS) entry which is preliminary data.</text>
</comment>
<gene>
    <name evidence="2" type="ORF">H9650_15900</name>
</gene>
<accession>A0ABR8RCZ5</accession>
<organism evidence="2 3">
    <name type="scientific">Psychrobacillus faecigallinarum</name>
    <dbReference type="NCBI Taxonomy" id="2762235"/>
    <lineage>
        <taxon>Bacteria</taxon>
        <taxon>Bacillati</taxon>
        <taxon>Bacillota</taxon>
        <taxon>Bacilli</taxon>
        <taxon>Bacillales</taxon>
        <taxon>Bacillaceae</taxon>
        <taxon>Psychrobacillus</taxon>
    </lineage>
</organism>
<sequence>MAVIKTSSWLYEFIESCEKEERKDVYQLQGEFLCEPLMDIFPKTNREAIHYELLRFGLFEPNEWQEVKSIVEKMEERKVWELVNNEYKQLRKLWNGPKVPIYIFPIKIRGTGQAREPLPVKNGVAYKKALFLFVSKDLSDEEIKASLVHEYNHVCRLQFLNLSPLKTTLEDSLIIEGLGEYAVKEVCGAKRLAPWIELYSHDEALEIWKKHFIPSLKVKDIKNHQIFLFGQPRSPFPKWIGYHIGFHLVDSFVKKQGPFPNGELYRKTAKEIIAGSSFSIKG</sequence>
<dbReference type="Proteomes" id="UP000640786">
    <property type="component" value="Unassembled WGS sequence"/>
</dbReference>
<name>A0ABR8RCZ5_9BACI</name>
<dbReference type="EMBL" id="JACSQO010000009">
    <property type="protein sequence ID" value="MBD7945595.1"/>
    <property type="molecule type" value="Genomic_DNA"/>
</dbReference>
<keyword evidence="3" id="KW-1185">Reference proteome</keyword>
<proteinExistence type="predicted"/>
<feature type="domain" description="DUF2268" evidence="1">
    <location>
        <begin position="79"/>
        <end position="273"/>
    </location>
</feature>
<reference evidence="2 3" key="1">
    <citation type="submission" date="2020-08" db="EMBL/GenBank/DDBJ databases">
        <title>A Genomic Blueprint of the Chicken Gut Microbiome.</title>
        <authorList>
            <person name="Gilroy R."/>
            <person name="Ravi A."/>
            <person name="Getino M."/>
            <person name="Pursley I."/>
            <person name="Horton D.L."/>
            <person name="Alikhan N.-F."/>
            <person name="Baker D."/>
            <person name="Gharbi K."/>
            <person name="Hall N."/>
            <person name="Watson M."/>
            <person name="Adriaenssens E.M."/>
            <person name="Foster-Nyarko E."/>
            <person name="Jarju S."/>
            <person name="Secka A."/>
            <person name="Antonio M."/>
            <person name="Oren A."/>
            <person name="Chaudhuri R."/>
            <person name="La Ragione R.M."/>
            <person name="Hildebrand F."/>
            <person name="Pallen M.J."/>
        </authorList>
    </citation>
    <scope>NUCLEOTIDE SEQUENCE [LARGE SCALE GENOMIC DNA]</scope>
    <source>
        <strain evidence="2 3">Sa2BUA9</strain>
    </source>
</reference>